<dbReference type="InterPro" id="IPR037185">
    <property type="entry name" value="EmrE-like"/>
</dbReference>
<dbReference type="GO" id="GO:0030659">
    <property type="term" value="C:cytoplasmic vesicle membrane"/>
    <property type="evidence" value="ECO:0007669"/>
    <property type="project" value="UniProtKB-SubCell"/>
</dbReference>
<feature type="transmembrane region" description="Helical" evidence="7">
    <location>
        <begin position="335"/>
        <end position="355"/>
    </location>
</feature>
<keyword evidence="7" id="KW-0333">Golgi apparatus</keyword>
<name>A0A367L0Z5_9HYPO</name>
<protein>
    <recommendedName>
        <fullName evidence="7">GDP-mannose transporter</fullName>
        <shortName evidence="7">GMT</shortName>
    </recommendedName>
</protein>
<feature type="region of interest" description="Disordered" evidence="8">
    <location>
        <begin position="384"/>
        <end position="413"/>
    </location>
</feature>
<keyword evidence="7" id="KW-0968">Cytoplasmic vesicle</keyword>
<sequence length="413" mass="44807">MSTMSDKKSDDFTVRVPDSLAEKQQFSSSVSPRDGRRPSLFAKPGASLLASVENSGGVSVAAYCLSSISMTLVNKYVVSGNQWNLHLLYLAIQSVVGTFTILVCKQAGLIKDLDPFDSKRAKKWFPISLLLVGMIFTGNKALQFLSVPVYTIFKNLTIIVIAYGEVLWFGGSVSPLSLISFVLMVSSSMLAAWADFHHVKTDAHKAATASTASLSVGYAWMGTNVFCSALYVLSMRKAIKVTNLKNWDGRRRPENSVTATLLTEDIVMFYNNLLTIPVLVLSSLMMEDWSGPNLLRNFPPETRQNLLVGMVYSGLAAIFISYCTAWCIRATSSTTYAMAGALNKLPMAVAGLVFFSDPVTFGSVSAIILGFISGLIYTWTKTKKPRQPGLPTAVSRAGSGPSSPYDKADVAKD</sequence>
<dbReference type="SUPFAM" id="SSF103481">
    <property type="entry name" value="Multidrug resistance efflux transporter EmrE"/>
    <property type="match status" value="1"/>
</dbReference>
<evidence type="ECO:0000313" key="9">
    <source>
        <dbReference type="EMBL" id="RCI08067.1"/>
    </source>
</evidence>
<comment type="subunit">
    <text evidence="3 7">Homooligomer.</text>
</comment>
<evidence type="ECO:0000256" key="1">
    <source>
        <dbReference type="ARBA" id="ARBA00003420"/>
    </source>
</evidence>
<dbReference type="NCBIfam" id="TIGR00803">
    <property type="entry name" value="nst"/>
    <property type="match status" value="2"/>
</dbReference>
<feature type="transmembrane region" description="Helical" evidence="7">
    <location>
        <begin position="83"/>
        <end position="104"/>
    </location>
</feature>
<keyword evidence="7" id="KW-0813">Transport</keyword>
<feature type="transmembrane region" description="Helical" evidence="7">
    <location>
        <begin position="269"/>
        <end position="286"/>
    </location>
</feature>
<feature type="transmembrane region" description="Helical" evidence="7">
    <location>
        <begin position="361"/>
        <end position="380"/>
    </location>
</feature>
<dbReference type="AlphaFoldDB" id="A0A367L0Z5"/>
<comment type="caution">
    <text evidence="9">The sequence shown here is derived from an EMBL/GenBank/DDBJ whole genome shotgun (WGS) entry which is preliminary data.</text>
</comment>
<evidence type="ECO:0000256" key="8">
    <source>
        <dbReference type="SAM" id="MobiDB-lite"/>
    </source>
</evidence>
<dbReference type="InterPro" id="IPR050186">
    <property type="entry name" value="TPT_transporter"/>
</dbReference>
<dbReference type="EMBL" id="LKCN02000022">
    <property type="protein sequence ID" value="RCI08067.1"/>
    <property type="molecule type" value="Genomic_DNA"/>
</dbReference>
<gene>
    <name evidence="9" type="ORF">L249_7824</name>
</gene>
<dbReference type="GO" id="GO:0000139">
    <property type="term" value="C:Golgi membrane"/>
    <property type="evidence" value="ECO:0007669"/>
    <property type="project" value="UniProtKB-SubCell"/>
</dbReference>
<feature type="transmembrane region" description="Helical" evidence="7">
    <location>
        <begin position="214"/>
        <end position="233"/>
    </location>
</feature>
<reference evidence="9 10" key="1">
    <citation type="journal article" date="2015" name="BMC Genomics">
        <title>Insights from the genome of Ophiocordyceps polyrhachis-furcata to pathogenicity and host specificity in insect fungi.</title>
        <authorList>
            <person name="Wichadakul D."/>
            <person name="Kobmoo N."/>
            <person name="Ingsriswang S."/>
            <person name="Tangphatsornruang S."/>
            <person name="Chantasingh D."/>
            <person name="Luangsa-ard J.J."/>
            <person name="Eurwilaichitr L."/>
        </authorList>
    </citation>
    <scope>NUCLEOTIDE SEQUENCE [LARGE SCALE GENOMIC DNA]</scope>
    <source>
        <strain evidence="9 10">BCC 54312</strain>
    </source>
</reference>
<dbReference type="PANTHER" id="PTHR11132">
    <property type="entry name" value="SOLUTE CARRIER FAMILY 35"/>
    <property type="match status" value="1"/>
</dbReference>
<feature type="transmembrane region" description="Helical" evidence="7">
    <location>
        <begin position="306"/>
        <end position="328"/>
    </location>
</feature>
<keyword evidence="10" id="KW-1185">Reference proteome</keyword>
<dbReference type="GO" id="GO:0005789">
    <property type="term" value="C:endoplasmic reticulum membrane"/>
    <property type="evidence" value="ECO:0007669"/>
    <property type="project" value="UniProtKB-SubCell"/>
</dbReference>
<dbReference type="OrthoDB" id="417037at2759"/>
<feature type="transmembrane region" description="Helical" evidence="7">
    <location>
        <begin position="124"/>
        <end position="142"/>
    </location>
</feature>
<proteinExistence type="inferred from homology"/>
<evidence type="ECO:0000256" key="4">
    <source>
        <dbReference type="ARBA" id="ARBA00022692"/>
    </source>
</evidence>
<comment type="similarity">
    <text evidence="2 7">Belongs to the TPT transporter family. SLC35D subfamily.</text>
</comment>
<evidence type="ECO:0000256" key="3">
    <source>
        <dbReference type="ARBA" id="ARBA00011182"/>
    </source>
</evidence>
<comment type="function">
    <text evidence="1 7">Involved in the import of GDP-mannose from the cytoplasm into the Golgi lumen.</text>
</comment>
<accession>A0A367L0Z5</accession>
<dbReference type="Proteomes" id="UP000253664">
    <property type="component" value="Unassembled WGS sequence"/>
</dbReference>
<keyword evidence="7" id="KW-0762">Sugar transport</keyword>
<evidence type="ECO:0000256" key="6">
    <source>
        <dbReference type="ARBA" id="ARBA00023136"/>
    </source>
</evidence>
<keyword evidence="4 7" id="KW-0812">Transmembrane</keyword>
<keyword evidence="5 7" id="KW-1133">Transmembrane helix</keyword>
<keyword evidence="7" id="KW-0256">Endoplasmic reticulum</keyword>
<organism evidence="9 10">
    <name type="scientific">Ophiocordyceps polyrhachis-furcata BCC 54312</name>
    <dbReference type="NCBI Taxonomy" id="1330021"/>
    <lineage>
        <taxon>Eukaryota</taxon>
        <taxon>Fungi</taxon>
        <taxon>Dikarya</taxon>
        <taxon>Ascomycota</taxon>
        <taxon>Pezizomycotina</taxon>
        <taxon>Sordariomycetes</taxon>
        <taxon>Hypocreomycetidae</taxon>
        <taxon>Hypocreales</taxon>
        <taxon>Ophiocordycipitaceae</taxon>
        <taxon>Ophiocordyceps</taxon>
    </lineage>
</organism>
<evidence type="ECO:0000256" key="5">
    <source>
        <dbReference type="ARBA" id="ARBA00022989"/>
    </source>
</evidence>
<comment type="subcellular location">
    <subcellularLocation>
        <location evidence="7">Golgi apparatus membrane</location>
        <topology evidence="7">Multi-pass membrane protein</topology>
    </subcellularLocation>
    <subcellularLocation>
        <location evidence="7">Cytoplasmic vesicle membrane</location>
        <topology evidence="7">Multi-pass membrane protein</topology>
    </subcellularLocation>
    <subcellularLocation>
        <location evidence="7">Endoplasmic reticulum membrane</location>
        <topology evidence="7">Multi-pass membrane protein</topology>
    </subcellularLocation>
</comment>
<evidence type="ECO:0000256" key="7">
    <source>
        <dbReference type="RuleBase" id="RU367097"/>
    </source>
</evidence>
<keyword evidence="6 7" id="KW-0472">Membrane</keyword>
<evidence type="ECO:0000313" key="10">
    <source>
        <dbReference type="Proteomes" id="UP000253664"/>
    </source>
</evidence>
<evidence type="ECO:0000256" key="2">
    <source>
        <dbReference type="ARBA" id="ARBA00010425"/>
    </source>
</evidence>
<dbReference type="STRING" id="1330021.A0A367L0Z5"/>